<gene>
    <name evidence="3" type="ORF">SAMN05661109_02412</name>
</gene>
<dbReference type="EMBL" id="FOGQ01000014">
    <property type="protein sequence ID" value="SES25548.1"/>
    <property type="molecule type" value="Genomic_DNA"/>
</dbReference>
<dbReference type="STRING" id="1121357.SAMN05661109_02412"/>
<reference evidence="4" key="1">
    <citation type="submission" date="2016-10" db="EMBL/GenBank/DDBJ databases">
        <authorList>
            <person name="Varghese N."/>
            <person name="Submissions S."/>
        </authorList>
    </citation>
    <scope>NUCLEOTIDE SEQUENCE [LARGE SCALE GENOMIC DNA]</scope>
    <source>
        <strain evidence="4">DSM 20524</strain>
    </source>
</reference>
<feature type="region of interest" description="Disordered" evidence="1">
    <location>
        <begin position="289"/>
        <end position="308"/>
    </location>
</feature>
<dbReference type="PANTHER" id="PTHR23150:SF19">
    <property type="entry name" value="FORMYLGLYCINE-GENERATING ENZYME"/>
    <property type="match status" value="1"/>
</dbReference>
<dbReference type="Gene3D" id="3.90.1580.10">
    <property type="entry name" value="paralog of FGE (formylglycine-generating enzyme)"/>
    <property type="match status" value="1"/>
</dbReference>
<dbReference type="InterPro" id="IPR051043">
    <property type="entry name" value="Sulfatase_Mod_Factor_Kinase"/>
</dbReference>
<accession>A0A1H9VVJ7</accession>
<dbReference type="RefSeq" id="WP_092260483.1">
    <property type="nucleotide sequence ID" value="NZ_CP047199.1"/>
</dbReference>
<dbReference type="PANTHER" id="PTHR23150">
    <property type="entry name" value="SULFATASE MODIFYING FACTOR 1, 2"/>
    <property type="match status" value="1"/>
</dbReference>
<dbReference type="InterPro" id="IPR016187">
    <property type="entry name" value="CTDL_fold"/>
</dbReference>
<dbReference type="InterPro" id="IPR042095">
    <property type="entry name" value="SUMF_sf"/>
</dbReference>
<dbReference type="Pfam" id="PF03781">
    <property type="entry name" value="FGE-sulfatase"/>
    <property type="match status" value="1"/>
</dbReference>
<dbReference type="AlphaFoldDB" id="A0A1H9VVJ7"/>
<proteinExistence type="predicted"/>
<sequence>MIRNTRSVLTDLIDVRGADFIAGTNNFYPEEGPPRATHVADFQLEQHPVTKAQFAAFVEATGYITTAERTPEPADYPGVDPALLVAGSLVFTPTSGPVDLRDWSQWWRFEPGASWRDTRDDDHPVVHVSFKDAQAYATWAGRRLPTEDELEYAMRAGRPATVYAWGDEYAPNQQLQANTYQGRFPYDNKGAKGATGIWHGTSPAGDFGTNPWGFADLIGNTWEWTTTLYGTGPQREQFQAAATCCAPEAEWQAARRQATSVGERYPRRVVKGGSHLCAPEYCHRYRPQARQGQTEDSSTSHIGFRCAV</sequence>
<feature type="domain" description="Sulfatase-modifying factor enzyme-like" evidence="2">
    <location>
        <begin position="10"/>
        <end position="307"/>
    </location>
</feature>
<protein>
    <submittedName>
        <fullName evidence="3">Formylglycine-generating enzyme, required for sulfatase activity, contains SUMF1/FGE domain</fullName>
    </submittedName>
</protein>
<evidence type="ECO:0000259" key="2">
    <source>
        <dbReference type="Pfam" id="PF03781"/>
    </source>
</evidence>
<name>A0A1H9VVJ7_9CORY</name>
<organism evidence="3 4">
    <name type="scientific">Corynebacterium cystitidis DSM 20524</name>
    <dbReference type="NCBI Taxonomy" id="1121357"/>
    <lineage>
        <taxon>Bacteria</taxon>
        <taxon>Bacillati</taxon>
        <taxon>Actinomycetota</taxon>
        <taxon>Actinomycetes</taxon>
        <taxon>Mycobacteriales</taxon>
        <taxon>Corynebacteriaceae</taxon>
        <taxon>Corynebacterium</taxon>
    </lineage>
</organism>
<evidence type="ECO:0000313" key="3">
    <source>
        <dbReference type="EMBL" id="SES25548.1"/>
    </source>
</evidence>
<evidence type="ECO:0000313" key="4">
    <source>
        <dbReference type="Proteomes" id="UP000198929"/>
    </source>
</evidence>
<dbReference type="Proteomes" id="UP000198929">
    <property type="component" value="Unassembled WGS sequence"/>
</dbReference>
<evidence type="ECO:0000256" key="1">
    <source>
        <dbReference type="SAM" id="MobiDB-lite"/>
    </source>
</evidence>
<dbReference type="InterPro" id="IPR005532">
    <property type="entry name" value="SUMF_dom"/>
</dbReference>
<keyword evidence="4" id="KW-1185">Reference proteome</keyword>
<feature type="compositionally biased region" description="Polar residues" evidence="1">
    <location>
        <begin position="290"/>
        <end position="301"/>
    </location>
</feature>
<dbReference type="SUPFAM" id="SSF56436">
    <property type="entry name" value="C-type lectin-like"/>
    <property type="match status" value="1"/>
</dbReference>
<dbReference type="GO" id="GO:0120147">
    <property type="term" value="F:formylglycine-generating oxidase activity"/>
    <property type="evidence" value="ECO:0007669"/>
    <property type="project" value="TreeGrafter"/>
</dbReference>